<evidence type="ECO:0000313" key="25">
    <source>
        <dbReference type="EMBL" id="ESO08636.1"/>
    </source>
</evidence>
<name>T1EHR2_HELRO</name>
<dbReference type="PRINTS" id="PR01465">
    <property type="entry name" value="ELKCHANNEL"/>
</dbReference>
<dbReference type="FunFam" id="2.60.120.10:FF:000061">
    <property type="entry name" value="Potassium voltage-gated channel subfamily H member 3"/>
    <property type="match status" value="1"/>
</dbReference>
<comment type="catalytic activity">
    <reaction evidence="14">
        <text>K(+)(in) = K(+)(out)</text>
        <dbReference type="Rhea" id="RHEA:29463"/>
        <dbReference type="ChEBI" id="CHEBI:29103"/>
    </reaction>
</comment>
<dbReference type="CDD" id="cd00130">
    <property type="entry name" value="PAS"/>
    <property type="match status" value="1"/>
</dbReference>
<dbReference type="EMBL" id="KB096080">
    <property type="protein sequence ID" value="ESO08636.1"/>
    <property type="molecule type" value="Genomic_DNA"/>
</dbReference>
<dbReference type="PROSITE" id="PS50113">
    <property type="entry name" value="PAC"/>
    <property type="match status" value="1"/>
</dbReference>
<dbReference type="FunFam" id="1.10.287.70:FF:000145">
    <property type="entry name" value="Eag-like K[+] channel, isoform B"/>
    <property type="match status" value="1"/>
</dbReference>
<dbReference type="FunFam" id="3.30.450.20:FF:000001">
    <property type="entry name" value="Potassium voltage-gated channel subfamily H member 7"/>
    <property type="match status" value="1"/>
</dbReference>
<evidence type="ECO:0000256" key="22">
    <source>
        <dbReference type="SAM" id="Phobius"/>
    </source>
</evidence>
<dbReference type="PANTHER" id="PTHR10217">
    <property type="entry name" value="VOLTAGE AND LIGAND GATED POTASSIUM CHANNEL"/>
    <property type="match status" value="1"/>
</dbReference>
<dbReference type="RefSeq" id="XP_009013566.1">
    <property type="nucleotide sequence ID" value="XM_009015318.1"/>
</dbReference>
<evidence type="ECO:0000256" key="13">
    <source>
        <dbReference type="ARBA" id="ARBA00023303"/>
    </source>
</evidence>
<dbReference type="Proteomes" id="UP000015101">
    <property type="component" value="Unassembled WGS sequence"/>
</dbReference>
<keyword evidence="2" id="KW-0813">Transport</keyword>
<dbReference type="eggNOG" id="KOG0498">
    <property type="taxonomic scope" value="Eukaryota"/>
</dbReference>
<dbReference type="InterPro" id="IPR000595">
    <property type="entry name" value="cNMP-bd_dom"/>
</dbReference>
<feature type="transmembrane region" description="Helical" evidence="22">
    <location>
        <begin position="310"/>
        <end position="333"/>
    </location>
</feature>
<dbReference type="AlphaFoldDB" id="T1EHR2"/>
<dbReference type="EMBL" id="AMQM01003297">
    <property type="status" value="NOT_ANNOTATED_CDS"/>
    <property type="molecule type" value="Genomic_DNA"/>
</dbReference>
<dbReference type="GO" id="GO:0005242">
    <property type="term" value="F:inward rectifier potassium channel activity"/>
    <property type="evidence" value="ECO:0007669"/>
    <property type="project" value="UniProtKB-ARBA"/>
</dbReference>
<dbReference type="SUPFAM" id="SSF51206">
    <property type="entry name" value="cAMP-binding domain-like"/>
    <property type="match status" value="1"/>
</dbReference>
<dbReference type="InterPro" id="IPR003938">
    <property type="entry name" value="K_chnl_volt-dep_EAG/ELK/ERG"/>
</dbReference>
<dbReference type="SMART" id="SM00086">
    <property type="entry name" value="PAC"/>
    <property type="match status" value="1"/>
</dbReference>
<dbReference type="InterPro" id="IPR014710">
    <property type="entry name" value="RmlC-like_jellyroll"/>
</dbReference>
<dbReference type="CDD" id="cd00038">
    <property type="entry name" value="CAP_ED"/>
    <property type="match status" value="1"/>
</dbReference>
<dbReference type="GO" id="GO:0071805">
    <property type="term" value="P:potassium ion transmembrane transport"/>
    <property type="evidence" value="ECO:0000318"/>
    <property type="project" value="GO_Central"/>
</dbReference>
<dbReference type="InterPro" id="IPR035965">
    <property type="entry name" value="PAS-like_dom_sf"/>
</dbReference>
<evidence type="ECO:0000259" key="23">
    <source>
        <dbReference type="PROSITE" id="PS50042"/>
    </source>
</evidence>
<evidence type="ECO:0000256" key="18">
    <source>
        <dbReference type="ARBA" id="ARBA00072860"/>
    </source>
</evidence>
<dbReference type="Pfam" id="PF13426">
    <property type="entry name" value="PAS_9"/>
    <property type="match status" value="1"/>
</dbReference>
<dbReference type="GO" id="GO:0034702">
    <property type="term" value="C:monoatomic ion channel complex"/>
    <property type="evidence" value="ECO:0007669"/>
    <property type="project" value="UniProtKB-KW"/>
</dbReference>
<dbReference type="InterPro" id="IPR018490">
    <property type="entry name" value="cNMP-bd_dom_sf"/>
</dbReference>
<reference evidence="25 27" key="2">
    <citation type="journal article" date="2013" name="Nature">
        <title>Insights into bilaterian evolution from three spiralian genomes.</title>
        <authorList>
            <person name="Simakov O."/>
            <person name="Marletaz F."/>
            <person name="Cho S.J."/>
            <person name="Edsinger-Gonzales E."/>
            <person name="Havlak P."/>
            <person name="Hellsten U."/>
            <person name="Kuo D.H."/>
            <person name="Larsson T."/>
            <person name="Lv J."/>
            <person name="Arendt D."/>
            <person name="Savage R."/>
            <person name="Osoegawa K."/>
            <person name="de Jong P."/>
            <person name="Grimwood J."/>
            <person name="Chapman J.A."/>
            <person name="Shapiro H."/>
            <person name="Aerts A."/>
            <person name="Otillar R.P."/>
            <person name="Terry A.Y."/>
            <person name="Boore J.L."/>
            <person name="Grigoriev I.V."/>
            <person name="Lindberg D.R."/>
            <person name="Seaver E.C."/>
            <person name="Weisblat D.A."/>
            <person name="Putnam N.H."/>
            <person name="Rokhsar D.S."/>
        </authorList>
    </citation>
    <scope>NUCLEOTIDE SEQUENCE</scope>
</reference>
<evidence type="ECO:0000256" key="8">
    <source>
        <dbReference type="ARBA" id="ARBA00022958"/>
    </source>
</evidence>
<feature type="domain" description="Cyclic nucleotide-binding" evidence="23">
    <location>
        <begin position="551"/>
        <end position="668"/>
    </location>
</feature>
<feature type="transmembrane region" description="Helical" evidence="22">
    <location>
        <begin position="449"/>
        <end position="473"/>
    </location>
</feature>
<evidence type="ECO:0000256" key="10">
    <source>
        <dbReference type="ARBA" id="ARBA00023065"/>
    </source>
</evidence>
<evidence type="ECO:0000256" key="17">
    <source>
        <dbReference type="ARBA" id="ARBA00065546"/>
    </source>
</evidence>
<gene>
    <name evidence="26" type="primary">20196112</name>
    <name evidence="25" type="ORF">HELRODRAFT_128997</name>
</gene>
<dbReference type="FunFam" id="1.10.1200.260:FF:000002">
    <property type="entry name" value="Potassium voltage-gated channel subfamily H member 8"/>
    <property type="match status" value="1"/>
</dbReference>
<dbReference type="InterPro" id="IPR001610">
    <property type="entry name" value="PAC"/>
</dbReference>
<feature type="transmembrane region" description="Helical" evidence="22">
    <location>
        <begin position="229"/>
        <end position="249"/>
    </location>
</feature>
<reference evidence="27" key="1">
    <citation type="submission" date="2012-12" db="EMBL/GenBank/DDBJ databases">
        <authorList>
            <person name="Hellsten U."/>
            <person name="Grimwood J."/>
            <person name="Chapman J.A."/>
            <person name="Shapiro H."/>
            <person name="Aerts A."/>
            <person name="Otillar R.P."/>
            <person name="Terry A.Y."/>
            <person name="Boore J.L."/>
            <person name="Simakov O."/>
            <person name="Marletaz F."/>
            <person name="Cho S.-J."/>
            <person name="Edsinger-Gonzales E."/>
            <person name="Havlak P."/>
            <person name="Kuo D.-H."/>
            <person name="Larsson T."/>
            <person name="Lv J."/>
            <person name="Arendt D."/>
            <person name="Savage R."/>
            <person name="Osoegawa K."/>
            <person name="de Jong P."/>
            <person name="Lindberg D.R."/>
            <person name="Seaver E.C."/>
            <person name="Weisblat D.A."/>
            <person name="Putnam N.H."/>
            <person name="Grigoriev I.V."/>
            <person name="Rokhsar D.S."/>
        </authorList>
    </citation>
    <scope>NUCLEOTIDE SEQUENCE</scope>
</reference>
<comment type="subcellular location">
    <subcellularLocation>
        <location evidence="1">Cell membrane</location>
        <topology evidence="1">Multi-pass membrane protein</topology>
    </subcellularLocation>
</comment>
<organism evidence="26 27">
    <name type="scientific">Helobdella robusta</name>
    <name type="common">Californian leech</name>
    <dbReference type="NCBI Taxonomy" id="6412"/>
    <lineage>
        <taxon>Eukaryota</taxon>
        <taxon>Metazoa</taxon>
        <taxon>Spiralia</taxon>
        <taxon>Lophotrochozoa</taxon>
        <taxon>Annelida</taxon>
        <taxon>Clitellata</taxon>
        <taxon>Hirudinea</taxon>
        <taxon>Rhynchobdellida</taxon>
        <taxon>Glossiphoniidae</taxon>
        <taxon>Helobdella</taxon>
    </lineage>
</organism>
<keyword evidence="10" id="KW-0406">Ion transport</keyword>
<dbReference type="PRINTS" id="PR01463">
    <property type="entry name" value="EAGCHANLFMLY"/>
</dbReference>
<keyword evidence="5 22" id="KW-0812">Transmembrane</keyword>
<evidence type="ECO:0000256" key="11">
    <source>
        <dbReference type="ARBA" id="ARBA00023136"/>
    </source>
</evidence>
<keyword evidence="11 22" id="KW-0472">Membrane</keyword>
<evidence type="ECO:0000256" key="14">
    <source>
        <dbReference type="ARBA" id="ARBA00034430"/>
    </source>
</evidence>
<dbReference type="Pfam" id="PF00027">
    <property type="entry name" value="cNMP_binding"/>
    <property type="match status" value="1"/>
</dbReference>
<evidence type="ECO:0000256" key="3">
    <source>
        <dbReference type="ARBA" id="ARBA00022475"/>
    </source>
</evidence>
<dbReference type="STRING" id="6412.T1EHR2"/>
<dbReference type="InParanoid" id="T1EHR2"/>
<feature type="domain" description="PAC" evidence="24">
    <location>
        <begin position="92"/>
        <end position="144"/>
    </location>
</feature>
<evidence type="ECO:0000256" key="4">
    <source>
        <dbReference type="ARBA" id="ARBA00022538"/>
    </source>
</evidence>
<keyword evidence="13" id="KW-0407">Ion channel</keyword>
<comment type="function">
    <text evidence="15">Pore-forming (alpha) subunit of a voltage-gated inwardly rectifying potassium channel. Charactherized by a fast rate of activation during depolarization followed by a rapid inactivation at much more depolarized value causing inward rectification due to a C-type inactivation mechanism. Exhibits a rapid recovery from inactivation.</text>
</comment>
<evidence type="ECO:0000256" key="9">
    <source>
        <dbReference type="ARBA" id="ARBA00022989"/>
    </source>
</evidence>
<dbReference type="SUPFAM" id="SSF55785">
    <property type="entry name" value="PYP-like sensor domain (PAS domain)"/>
    <property type="match status" value="1"/>
</dbReference>
<evidence type="ECO:0000259" key="24">
    <source>
        <dbReference type="PROSITE" id="PS50113"/>
    </source>
</evidence>
<keyword evidence="12" id="KW-0325">Glycoprotein</keyword>
<dbReference type="NCBIfam" id="TIGR00229">
    <property type="entry name" value="sensory_box"/>
    <property type="match status" value="1"/>
</dbReference>
<evidence type="ECO:0000313" key="26">
    <source>
        <dbReference type="EnsemblMetazoa" id="HelroP128997"/>
    </source>
</evidence>
<evidence type="ECO:0000256" key="20">
    <source>
        <dbReference type="ARBA" id="ARBA00076368"/>
    </source>
</evidence>
<dbReference type="EnsemblMetazoa" id="HelroT128997">
    <property type="protein sequence ID" value="HelroP128997"/>
    <property type="gene ID" value="HelroG128997"/>
</dbReference>
<dbReference type="FunCoup" id="T1EHR2">
    <property type="interactions" value="20"/>
</dbReference>
<feature type="transmembrane region" description="Helical" evidence="22">
    <location>
        <begin position="354"/>
        <end position="380"/>
    </location>
</feature>
<evidence type="ECO:0000256" key="16">
    <source>
        <dbReference type="ARBA" id="ARBA00060723"/>
    </source>
</evidence>
<evidence type="ECO:0000256" key="6">
    <source>
        <dbReference type="ARBA" id="ARBA00022826"/>
    </source>
</evidence>
<dbReference type="EMBL" id="AMQM01003298">
    <property type="status" value="NOT_ANNOTATED_CDS"/>
    <property type="molecule type" value="Genomic_DNA"/>
</dbReference>
<evidence type="ECO:0000256" key="5">
    <source>
        <dbReference type="ARBA" id="ARBA00022692"/>
    </source>
</evidence>
<evidence type="ECO:0000256" key="19">
    <source>
        <dbReference type="ARBA" id="ARBA00075971"/>
    </source>
</evidence>
<evidence type="ECO:0000256" key="7">
    <source>
        <dbReference type="ARBA" id="ARBA00022882"/>
    </source>
</evidence>
<accession>T1EHR2</accession>
<dbReference type="GO" id="GO:0042391">
    <property type="term" value="P:regulation of membrane potential"/>
    <property type="evidence" value="ECO:0000318"/>
    <property type="project" value="GO_Central"/>
</dbReference>
<evidence type="ECO:0000256" key="1">
    <source>
        <dbReference type="ARBA" id="ARBA00004651"/>
    </source>
</evidence>
<keyword evidence="8" id="KW-0630">Potassium</keyword>
<keyword evidence="7" id="KW-0851">Voltage-gated channel</keyword>
<dbReference type="HOGENOM" id="CLU_005746_2_3_1"/>
<protein>
    <recommendedName>
        <fullName evidence="18">Voltage-gated inwardly rectifying potassium channel KCNH3</fullName>
    </recommendedName>
    <alternativeName>
        <fullName evidence="20">Ether-a-go-go-like potassium channel 2</fullName>
    </alternativeName>
    <alternativeName>
        <fullName evidence="19">Potassium voltage-gated channel subfamily H member 3</fullName>
    </alternativeName>
    <alternativeName>
        <fullName evidence="21">Voltage-gated potassium channel subunit Kv12.2</fullName>
    </alternativeName>
</protein>
<reference evidence="26" key="3">
    <citation type="submission" date="2015-06" db="UniProtKB">
        <authorList>
            <consortium name="EnsemblMetazoa"/>
        </authorList>
    </citation>
    <scope>IDENTIFICATION</scope>
</reference>
<keyword evidence="6" id="KW-0631">Potassium channel</keyword>
<comment type="similarity">
    <text evidence="16">Belongs to the potassium channel family. H (Eag) (TC 1.A.1.20) subfamily. Kv12.2/KCNH3 sub-subfamily.</text>
</comment>
<feature type="transmembrane region" description="Helical" evidence="22">
    <location>
        <begin position="261"/>
        <end position="279"/>
    </location>
</feature>
<keyword evidence="9 22" id="KW-1133">Transmembrane helix</keyword>
<keyword evidence="3" id="KW-1003">Cell membrane</keyword>
<dbReference type="OMA" id="ICIHYAA"/>
<dbReference type="SMART" id="SM00100">
    <property type="entry name" value="cNMP"/>
    <property type="match status" value="1"/>
</dbReference>
<dbReference type="OrthoDB" id="432483at2759"/>
<dbReference type="SUPFAM" id="SSF81324">
    <property type="entry name" value="Voltage-gated potassium channels"/>
    <property type="match status" value="1"/>
</dbReference>
<dbReference type="GeneID" id="20196112"/>
<sequence length="677" mass="77274">MPGRKGLLAPQNNFLDTIATRFDGTHSNFVLGNSQAQGHPIVYCSDGFCELTGYARAQVMSKNCICKFLFGPLTSAEEIKKLETSVETKSELKSELQLYRKNGTMFWCLLDMVPIKNEKGEVVLFLVSHKDITFSRKHNAKTSRYGFRKGSHKGDDGTGNKYQRRRSRAVLYQLSGTFSRQTSAKSKLQLNKIKTFSGTNDIPEYKVQEIKRSRFILLHYSFTRICWDWLILLCTFYIAIMVPYNAAFIATSEGNNQRITLYFDVFVEMLFIIDIIFNFQTTYVNKSGQVIYQPKLIAFNYLRGWFVLDLLAAIPFDLLYAFQVDTGTLIHLLKGARLLRLARLLQKLDRYSQHSFVVLTLLMAMFTVLAHWLACVWYFLGREELLQHPANWTVGWLYQLAEKLDEPIVNKTNLPPISVSYVSALYFTCTSLTSVGFGNVSPNTTAEKIFSVIAMLIGALMHALVFGNVTAIIQRMYARRAIYQSKTRDLKDFFRAHHIPAPLKQRMQEYFQTTWSLNSGIDRQEVMKDFPVEMQGDIAMHMHREVLSLPIFENASQGCLKAIALMIKPMFCAPGEYIIHKGDVMTCIYFVINGSMEILKESMVVAILGKGDLFGTDVGYTDPIVKSNCEVKSLTYCDLLCIPLDGLHSILAMYPEMAEKFETDLVHDLTYILREGY</sequence>
<dbReference type="InterPro" id="IPR005821">
    <property type="entry name" value="Ion_trans_dom"/>
</dbReference>
<dbReference type="InterPro" id="IPR050818">
    <property type="entry name" value="KCNH_animal-type"/>
</dbReference>
<dbReference type="InterPro" id="IPR000014">
    <property type="entry name" value="PAS"/>
</dbReference>
<evidence type="ECO:0000256" key="21">
    <source>
        <dbReference type="ARBA" id="ARBA00082966"/>
    </source>
</evidence>
<dbReference type="GO" id="GO:0005249">
    <property type="term" value="F:voltage-gated potassium channel activity"/>
    <property type="evidence" value="ECO:0000318"/>
    <property type="project" value="GO_Central"/>
</dbReference>
<evidence type="ECO:0000256" key="15">
    <source>
        <dbReference type="ARBA" id="ARBA00053640"/>
    </source>
</evidence>
<dbReference type="Pfam" id="PF00520">
    <property type="entry name" value="Ion_trans"/>
    <property type="match status" value="1"/>
</dbReference>
<dbReference type="InterPro" id="IPR000700">
    <property type="entry name" value="PAS-assoc_C"/>
</dbReference>
<dbReference type="GO" id="GO:0005886">
    <property type="term" value="C:plasma membrane"/>
    <property type="evidence" value="ECO:0000318"/>
    <property type="project" value="GO_Central"/>
</dbReference>
<evidence type="ECO:0000256" key="2">
    <source>
        <dbReference type="ARBA" id="ARBA00022448"/>
    </source>
</evidence>
<dbReference type="InterPro" id="IPR003950">
    <property type="entry name" value="K_chnl_volt-dep_ELK"/>
</dbReference>
<proteinExistence type="inferred from homology"/>
<evidence type="ECO:0000256" key="12">
    <source>
        <dbReference type="ARBA" id="ARBA00023180"/>
    </source>
</evidence>
<dbReference type="PANTHER" id="PTHR10217:SF637">
    <property type="entry name" value="EAG-LIKE K[+] CHANNEL, ISOFORM A"/>
    <property type="match status" value="1"/>
</dbReference>
<dbReference type="KEGG" id="hro:HELRODRAFT_128997"/>
<evidence type="ECO:0000313" key="27">
    <source>
        <dbReference type="Proteomes" id="UP000015101"/>
    </source>
</evidence>
<keyword evidence="4" id="KW-0633">Potassium transport</keyword>
<dbReference type="PROSITE" id="PS50042">
    <property type="entry name" value="CNMP_BINDING_3"/>
    <property type="match status" value="1"/>
</dbReference>
<dbReference type="Gene3D" id="1.10.1200.260">
    <property type="match status" value="1"/>
</dbReference>
<dbReference type="Gene3D" id="3.30.450.20">
    <property type="entry name" value="PAS domain"/>
    <property type="match status" value="1"/>
</dbReference>
<dbReference type="Gene3D" id="2.60.120.10">
    <property type="entry name" value="Jelly Rolls"/>
    <property type="match status" value="1"/>
</dbReference>
<dbReference type="Gene3D" id="1.10.287.70">
    <property type="match status" value="1"/>
</dbReference>
<keyword evidence="27" id="KW-1185">Reference proteome</keyword>
<dbReference type="CTD" id="20196112"/>
<comment type="subunit">
    <text evidence="17">The potassium channel is probably composed of a homo- or heterotetrameric complex of pore-forming alpha subunits that can associate with modulating beta subunits. Interacts with KCNE1 and KCNE3; these interactions regulate KCNH3 trafficking to the plasma membrane and its subsequent voltage-gated potassium channel activity.</text>
</comment>